<comment type="similarity">
    <text evidence="1">Belongs to the isochorismatase family.</text>
</comment>
<dbReference type="InterPro" id="IPR024084">
    <property type="entry name" value="IsoPropMal-DH-like_dom"/>
</dbReference>
<dbReference type="SUPFAM" id="SSF53659">
    <property type="entry name" value="Isocitrate/Isopropylmalate dehydrogenase-like"/>
    <property type="match status" value="1"/>
</dbReference>
<dbReference type="GO" id="GO:0016787">
    <property type="term" value="F:hydrolase activity"/>
    <property type="evidence" value="ECO:0007669"/>
    <property type="project" value="UniProtKB-KW"/>
</dbReference>
<accession>A0A8H3EQN8</accession>
<feature type="domain" description="Isopropylmalate dehydrogenase-like" evidence="5">
    <location>
        <begin position="8"/>
        <end position="349"/>
    </location>
</feature>
<reference evidence="6" key="1">
    <citation type="submission" date="2021-03" db="EMBL/GenBank/DDBJ databases">
        <authorList>
            <person name="Tagirdzhanova G."/>
        </authorList>
    </citation>
    <scope>NUCLEOTIDE SEQUENCE</scope>
</reference>
<keyword evidence="7" id="KW-1185">Reference proteome</keyword>
<evidence type="ECO:0000313" key="6">
    <source>
        <dbReference type="EMBL" id="CAF9909659.1"/>
    </source>
</evidence>
<dbReference type="Gene3D" id="3.40.50.850">
    <property type="entry name" value="Isochorismatase-like"/>
    <property type="match status" value="1"/>
</dbReference>
<dbReference type="AlphaFoldDB" id="A0A8H3EQN8"/>
<evidence type="ECO:0000256" key="2">
    <source>
        <dbReference type="ARBA" id="ARBA00007769"/>
    </source>
</evidence>
<dbReference type="PANTHER" id="PTHR43540:SF1">
    <property type="entry name" value="ISOCHORISMATASE HYDROLASE"/>
    <property type="match status" value="1"/>
</dbReference>
<dbReference type="PANTHER" id="PTHR43540">
    <property type="entry name" value="PEROXYUREIDOACRYLATE/UREIDOACRYLATE AMIDOHYDROLASE-RELATED"/>
    <property type="match status" value="1"/>
</dbReference>
<dbReference type="Gene3D" id="3.40.718.10">
    <property type="entry name" value="Isopropylmalate Dehydrogenase"/>
    <property type="match status" value="1"/>
</dbReference>
<dbReference type="EMBL" id="CAJPDT010000006">
    <property type="protein sequence ID" value="CAF9909659.1"/>
    <property type="molecule type" value="Genomic_DNA"/>
</dbReference>
<evidence type="ECO:0000256" key="4">
    <source>
        <dbReference type="SAM" id="MobiDB-lite"/>
    </source>
</evidence>
<dbReference type="Pfam" id="PF00180">
    <property type="entry name" value="Iso_dh"/>
    <property type="match status" value="1"/>
</dbReference>
<comment type="similarity">
    <text evidence="2">Belongs to the isocitrate and isopropylmalate dehydrogenases family.</text>
</comment>
<dbReference type="SMART" id="SM01329">
    <property type="entry name" value="Iso_dh"/>
    <property type="match status" value="1"/>
</dbReference>
<evidence type="ECO:0000313" key="7">
    <source>
        <dbReference type="Proteomes" id="UP000664534"/>
    </source>
</evidence>
<sequence length="519" mass="57992">MDRRSVLEVGLAIGQGTGMELAEVFEKVLVNLANCHAIEVRLRRSSRIYHSYSSLLSTGDDHHHIHKDTMKDAAHYEGFCREEALRGSHAIFRTAITAQSLYLVRQHLQAVKVEHFSSCQESASVLLVRDQAQGFYTGSNEYDARNETFNHTCQFSKQLTGRIVSYALGRARHIWGEHAIDSVSMVYKHHLFDGIFDIWAKDLSAEHGVKIECIQPDTMNRNLLAFGVQGRQLVIASNEYADSMQTIFLDMFDQGVQENSYAENVYLHPEMRGLREYQTVHGSADDLVDKGKVNPSATMKAAAAILERYGSCNGVEKAMDQTIEALRMQNTAMPDQGGNMTTSTFVDAVLADLAVRSSTRSTNRTSDPSINHVKPCMPDPTRVSQGKNTALLVIDFQNDFAPLPKEDNPDAAALTASLATNISRVIDLLRAQHREVIFLRFLGDPQYQPPSWQYRDHTVDRKPWCLAGTRGADFISPVQPAPGERVFDKCACFDGFLCPGLGAYLKERGYEHLVLLGLY</sequence>
<organism evidence="6 7">
    <name type="scientific">Imshaugia aleurites</name>
    <dbReference type="NCBI Taxonomy" id="172621"/>
    <lineage>
        <taxon>Eukaryota</taxon>
        <taxon>Fungi</taxon>
        <taxon>Dikarya</taxon>
        <taxon>Ascomycota</taxon>
        <taxon>Pezizomycotina</taxon>
        <taxon>Lecanoromycetes</taxon>
        <taxon>OSLEUM clade</taxon>
        <taxon>Lecanoromycetidae</taxon>
        <taxon>Lecanorales</taxon>
        <taxon>Lecanorineae</taxon>
        <taxon>Parmeliaceae</taxon>
        <taxon>Imshaugia</taxon>
    </lineage>
</organism>
<dbReference type="SUPFAM" id="SSF52499">
    <property type="entry name" value="Isochorismatase-like hydrolases"/>
    <property type="match status" value="1"/>
</dbReference>
<evidence type="ECO:0000259" key="5">
    <source>
        <dbReference type="SMART" id="SM01329"/>
    </source>
</evidence>
<gene>
    <name evidence="6" type="ORF">IMSHALPRED_008435</name>
</gene>
<protein>
    <recommendedName>
        <fullName evidence="5">Isopropylmalate dehydrogenase-like domain-containing protein</fullName>
    </recommendedName>
</protein>
<dbReference type="Proteomes" id="UP000664534">
    <property type="component" value="Unassembled WGS sequence"/>
</dbReference>
<proteinExistence type="inferred from homology"/>
<dbReference type="InterPro" id="IPR050272">
    <property type="entry name" value="Isochorismatase-like_hydrls"/>
</dbReference>
<comment type="caution">
    <text evidence="6">The sequence shown here is derived from an EMBL/GenBank/DDBJ whole genome shotgun (WGS) entry which is preliminary data.</text>
</comment>
<dbReference type="InterPro" id="IPR036380">
    <property type="entry name" value="Isochorismatase-like_sf"/>
</dbReference>
<name>A0A8H3EQN8_9LECA</name>
<dbReference type="Pfam" id="PF00857">
    <property type="entry name" value="Isochorismatase"/>
    <property type="match status" value="1"/>
</dbReference>
<keyword evidence="3" id="KW-0378">Hydrolase</keyword>
<feature type="region of interest" description="Disordered" evidence="4">
    <location>
        <begin position="359"/>
        <end position="382"/>
    </location>
</feature>
<dbReference type="OrthoDB" id="167809at2759"/>
<evidence type="ECO:0000256" key="1">
    <source>
        <dbReference type="ARBA" id="ARBA00006336"/>
    </source>
</evidence>
<evidence type="ECO:0000256" key="3">
    <source>
        <dbReference type="ARBA" id="ARBA00022801"/>
    </source>
</evidence>
<dbReference type="CDD" id="cd00431">
    <property type="entry name" value="cysteine_hydrolases"/>
    <property type="match status" value="1"/>
</dbReference>
<dbReference type="InterPro" id="IPR000868">
    <property type="entry name" value="Isochorismatase-like_dom"/>
</dbReference>